<gene>
    <name evidence="7" type="primary">pyrE</name>
    <name evidence="9" type="ORF">CVT63_07030</name>
</gene>
<dbReference type="InterPro" id="IPR023031">
    <property type="entry name" value="OPRT"/>
</dbReference>
<dbReference type="UniPathway" id="UPA00070">
    <property type="reaction ID" value="UER00119"/>
</dbReference>
<dbReference type="InterPro" id="IPR000836">
    <property type="entry name" value="PRTase_dom"/>
</dbReference>
<dbReference type="InterPro" id="IPR006273">
    <property type="entry name" value="Orotate_PRibTrfase_bac"/>
</dbReference>
<dbReference type="InterPro" id="IPR029057">
    <property type="entry name" value="PRTase-like"/>
</dbReference>
<dbReference type="Pfam" id="PF00156">
    <property type="entry name" value="Pribosyltran"/>
    <property type="match status" value="1"/>
</dbReference>
<evidence type="ECO:0000256" key="5">
    <source>
        <dbReference type="ARBA" id="ARBA00022842"/>
    </source>
</evidence>
<dbReference type="EMBL" id="PHEX01000071">
    <property type="protein sequence ID" value="PKQ27623.1"/>
    <property type="molecule type" value="Genomic_DNA"/>
</dbReference>
<evidence type="ECO:0000256" key="4">
    <source>
        <dbReference type="ARBA" id="ARBA00022679"/>
    </source>
</evidence>
<sequence length="192" mass="19992">MDNDFNALEVLCGCGALKKGHFRLSSGLHSDTYVQCSTMLKNPALALLTGRAIAEAVGEPVDVVLSPALGAVVIGFATATAFACESIFAERVAGSMVLRRGFRIAPGARVLLVEDVITTGGSILELARLVEDAAGSVVALACIVQRGDFDAGGRKIVALSRVSAESYIADECPLCAQGVKIDSPGSRRIRVE</sequence>
<reference evidence="9 10" key="1">
    <citation type="journal article" date="2017" name="ISME J.">
        <title>Potential for microbial H2 and metal transformations associated with novel bacteria and archaea in deep terrestrial subsurface sediments.</title>
        <authorList>
            <person name="Hernsdorf A.W."/>
            <person name="Amano Y."/>
            <person name="Miyakawa K."/>
            <person name="Ise K."/>
            <person name="Suzuki Y."/>
            <person name="Anantharaman K."/>
            <person name="Probst A."/>
            <person name="Burstein D."/>
            <person name="Thomas B.C."/>
            <person name="Banfield J.F."/>
        </authorList>
    </citation>
    <scope>NUCLEOTIDE SEQUENCE [LARGE SCALE GENOMIC DNA]</scope>
    <source>
        <strain evidence="9">HGW-Actinobacteria-3</strain>
    </source>
</reference>
<evidence type="ECO:0000256" key="1">
    <source>
        <dbReference type="ARBA" id="ARBA00004889"/>
    </source>
</evidence>
<evidence type="ECO:0000256" key="6">
    <source>
        <dbReference type="ARBA" id="ARBA00022975"/>
    </source>
</evidence>
<dbReference type="AlphaFoldDB" id="A0A2N3G4H5"/>
<evidence type="ECO:0000256" key="2">
    <source>
        <dbReference type="ARBA" id="ARBA00011971"/>
    </source>
</evidence>
<keyword evidence="5 7" id="KW-0460">Magnesium</keyword>
<feature type="binding site" evidence="7">
    <location>
        <position position="146"/>
    </location>
    <ligand>
        <name>orotate</name>
        <dbReference type="ChEBI" id="CHEBI:30839"/>
    </ligand>
</feature>
<organism evidence="9 10">
    <name type="scientific">Candidatus Anoxymicrobium japonicum</name>
    <dbReference type="NCBI Taxonomy" id="2013648"/>
    <lineage>
        <taxon>Bacteria</taxon>
        <taxon>Bacillati</taxon>
        <taxon>Actinomycetota</taxon>
        <taxon>Candidatus Geothermincolia</taxon>
        <taxon>Candidatus Geothermincolales</taxon>
        <taxon>Candidatus Anoxymicrobiaceae</taxon>
        <taxon>Candidatus Anoxymicrobium</taxon>
    </lineage>
</organism>
<evidence type="ECO:0000313" key="9">
    <source>
        <dbReference type="EMBL" id="PKQ27623.1"/>
    </source>
</evidence>
<feature type="binding site" evidence="7">
    <location>
        <position position="118"/>
    </location>
    <ligand>
        <name>orotate</name>
        <dbReference type="ChEBI" id="CHEBI:30839"/>
    </ligand>
</feature>
<dbReference type="GO" id="GO:0004588">
    <property type="term" value="F:orotate phosphoribosyltransferase activity"/>
    <property type="evidence" value="ECO:0007669"/>
    <property type="project" value="UniProtKB-UniRule"/>
</dbReference>
<protein>
    <recommendedName>
        <fullName evidence="2 7">Orotate phosphoribosyltransferase</fullName>
        <shortName evidence="7">OPRT</shortName>
        <shortName evidence="7">OPRTase</shortName>
        <ecNumber evidence="2 7">2.4.2.10</ecNumber>
    </recommendedName>
</protein>
<comment type="subunit">
    <text evidence="7">Homodimer.</text>
</comment>
<dbReference type="PANTHER" id="PTHR19278">
    <property type="entry name" value="OROTATE PHOSPHORIBOSYLTRANSFERASE"/>
    <property type="match status" value="1"/>
</dbReference>
<evidence type="ECO:0000313" key="10">
    <source>
        <dbReference type="Proteomes" id="UP000233654"/>
    </source>
</evidence>
<dbReference type="PANTHER" id="PTHR19278:SF9">
    <property type="entry name" value="URIDINE 5'-MONOPHOSPHATE SYNTHASE"/>
    <property type="match status" value="1"/>
</dbReference>
<dbReference type="GO" id="GO:0044205">
    <property type="term" value="P:'de novo' UMP biosynthetic process"/>
    <property type="evidence" value="ECO:0007669"/>
    <property type="project" value="UniProtKB-UniRule"/>
</dbReference>
<dbReference type="Gene3D" id="3.40.50.2020">
    <property type="match status" value="1"/>
</dbReference>
<comment type="pathway">
    <text evidence="1 7">Pyrimidine metabolism; UMP biosynthesis via de novo pathway; UMP from orotate: step 1/2.</text>
</comment>
<comment type="caution">
    <text evidence="9">The sequence shown here is derived from an EMBL/GenBank/DDBJ whole genome shotgun (WGS) entry which is preliminary data.</text>
</comment>
<evidence type="ECO:0000259" key="8">
    <source>
        <dbReference type="Pfam" id="PF00156"/>
    </source>
</evidence>
<evidence type="ECO:0000256" key="3">
    <source>
        <dbReference type="ARBA" id="ARBA00022676"/>
    </source>
</evidence>
<dbReference type="EC" id="2.4.2.10" evidence="2 7"/>
<keyword evidence="6 7" id="KW-0665">Pyrimidine biosynthesis</keyword>
<dbReference type="Proteomes" id="UP000233654">
    <property type="component" value="Unassembled WGS sequence"/>
</dbReference>
<keyword evidence="4 7" id="KW-0808">Transferase</keyword>
<comment type="cofactor">
    <cofactor evidence="7">
        <name>Mg(2+)</name>
        <dbReference type="ChEBI" id="CHEBI:18420"/>
    </cofactor>
</comment>
<comment type="caution">
    <text evidence="7">Lacks conserved residue(s) required for the propagation of feature annotation.</text>
</comment>
<dbReference type="SUPFAM" id="SSF53271">
    <property type="entry name" value="PRTase-like"/>
    <property type="match status" value="1"/>
</dbReference>
<feature type="domain" description="Phosphoribosyltransferase" evidence="8">
    <location>
        <begin position="40"/>
        <end position="147"/>
    </location>
</feature>
<dbReference type="GO" id="GO:0019856">
    <property type="term" value="P:pyrimidine nucleobase biosynthetic process"/>
    <property type="evidence" value="ECO:0007669"/>
    <property type="project" value="InterPro"/>
</dbReference>
<dbReference type="NCBIfam" id="TIGR01367">
    <property type="entry name" value="pyrE_Therm"/>
    <property type="match status" value="1"/>
</dbReference>
<name>A0A2N3G4H5_9ACTN</name>
<dbReference type="CDD" id="cd06223">
    <property type="entry name" value="PRTases_typeI"/>
    <property type="match status" value="1"/>
</dbReference>
<comment type="function">
    <text evidence="7">Catalyzes the transfer of a ribosyl phosphate group from 5-phosphoribose 1-diphosphate to orotate, leading to the formation of orotidine monophosphate (OMP).</text>
</comment>
<proteinExistence type="inferred from homology"/>
<evidence type="ECO:0000256" key="7">
    <source>
        <dbReference type="HAMAP-Rule" id="MF_01208"/>
    </source>
</evidence>
<comment type="similarity">
    <text evidence="7">Belongs to the purine/pyrimidine phosphoribosyltransferase family. PyrE subfamily.</text>
</comment>
<dbReference type="GO" id="GO:0000287">
    <property type="term" value="F:magnesium ion binding"/>
    <property type="evidence" value="ECO:0007669"/>
    <property type="project" value="UniProtKB-UniRule"/>
</dbReference>
<dbReference type="HAMAP" id="MF_01208">
    <property type="entry name" value="PyrE"/>
    <property type="match status" value="1"/>
</dbReference>
<comment type="catalytic activity">
    <reaction evidence="7">
        <text>orotidine 5'-phosphate + diphosphate = orotate + 5-phospho-alpha-D-ribose 1-diphosphate</text>
        <dbReference type="Rhea" id="RHEA:10380"/>
        <dbReference type="ChEBI" id="CHEBI:30839"/>
        <dbReference type="ChEBI" id="CHEBI:33019"/>
        <dbReference type="ChEBI" id="CHEBI:57538"/>
        <dbReference type="ChEBI" id="CHEBI:58017"/>
        <dbReference type="EC" id="2.4.2.10"/>
    </reaction>
</comment>
<feature type="binding site" description="in other chain" evidence="7">
    <location>
        <begin position="114"/>
        <end position="122"/>
    </location>
    <ligand>
        <name>5-phospho-alpha-D-ribose 1-diphosphate</name>
        <dbReference type="ChEBI" id="CHEBI:58017"/>
        <note>ligand shared between dimeric partners</note>
    </ligand>
</feature>
<keyword evidence="3 7" id="KW-0328">Glycosyltransferase</keyword>
<accession>A0A2N3G4H5</accession>